<dbReference type="InterPro" id="IPR033248">
    <property type="entry name" value="Transketolase_C"/>
</dbReference>
<keyword evidence="17" id="KW-1185">Reference proteome</keyword>
<dbReference type="InterPro" id="IPR051424">
    <property type="entry name" value="Transketolase-like"/>
</dbReference>
<evidence type="ECO:0000313" key="18">
    <source>
        <dbReference type="WBParaSite" id="SSTP_0000555600.1"/>
    </source>
</evidence>
<dbReference type="SUPFAM" id="SSF52518">
    <property type="entry name" value="Thiamin diphosphate-binding fold (THDP-binding)"/>
    <property type="match status" value="2"/>
</dbReference>
<dbReference type="InterPro" id="IPR005475">
    <property type="entry name" value="Transketolase-like_Pyr-bd"/>
</dbReference>
<keyword evidence="11" id="KW-0479">Metal-binding</keyword>
<dbReference type="GO" id="GO:0004802">
    <property type="term" value="F:transketolase activity"/>
    <property type="evidence" value="ECO:0007669"/>
    <property type="project" value="UniProtKB-EC"/>
</dbReference>
<dbReference type="EC" id="2.2.1.1" evidence="9"/>
<dbReference type="Gene3D" id="3.40.50.970">
    <property type="match status" value="2"/>
</dbReference>
<evidence type="ECO:0000256" key="13">
    <source>
        <dbReference type="ARBA" id="ARBA00022842"/>
    </source>
</evidence>
<dbReference type="GO" id="GO:0030976">
    <property type="term" value="F:thiamine pyrophosphate binding"/>
    <property type="evidence" value="ECO:0007669"/>
    <property type="project" value="TreeGrafter"/>
</dbReference>
<evidence type="ECO:0000256" key="12">
    <source>
        <dbReference type="ARBA" id="ARBA00022837"/>
    </source>
</evidence>
<evidence type="ECO:0000256" key="5">
    <source>
        <dbReference type="ARBA" id="ARBA00001964"/>
    </source>
</evidence>
<dbReference type="PANTHER" id="PTHR43195">
    <property type="entry name" value="TRANSKETOLASE"/>
    <property type="match status" value="1"/>
</dbReference>
<evidence type="ECO:0000256" key="9">
    <source>
        <dbReference type="ARBA" id="ARBA00013152"/>
    </source>
</evidence>
<accession>A0A0K0E7T0</accession>
<comment type="cofactor">
    <cofactor evidence="5">
        <name>thiamine diphosphate</name>
        <dbReference type="ChEBI" id="CHEBI:58937"/>
    </cofactor>
</comment>
<dbReference type="WBParaSite" id="SSTP_0000555600.1">
    <property type="protein sequence ID" value="SSTP_0000555600.1"/>
    <property type="gene ID" value="SSTP_0000555600"/>
</dbReference>
<comment type="similarity">
    <text evidence="7">Belongs to the transketolase family.</text>
</comment>
<dbReference type="FunFam" id="3.40.50.970:FF:000129">
    <property type="entry name" value="Transketolase"/>
    <property type="match status" value="1"/>
</dbReference>
<evidence type="ECO:0000256" key="15">
    <source>
        <dbReference type="ARBA" id="ARBA00023128"/>
    </source>
</evidence>
<dbReference type="InterPro" id="IPR029061">
    <property type="entry name" value="THDP-binding"/>
</dbReference>
<dbReference type="Pfam" id="PF02780">
    <property type="entry name" value="Transketolase_C"/>
    <property type="match status" value="1"/>
</dbReference>
<dbReference type="Proteomes" id="UP000035681">
    <property type="component" value="Unplaced"/>
</dbReference>
<organism evidence="18">
    <name type="scientific">Strongyloides stercoralis</name>
    <name type="common">Threadworm</name>
    <dbReference type="NCBI Taxonomy" id="6248"/>
    <lineage>
        <taxon>Eukaryota</taxon>
        <taxon>Metazoa</taxon>
        <taxon>Ecdysozoa</taxon>
        <taxon>Nematoda</taxon>
        <taxon>Chromadorea</taxon>
        <taxon>Rhabditida</taxon>
        <taxon>Tylenchina</taxon>
        <taxon>Panagrolaimomorpha</taxon>
        <taxon>Strongyloidoidea</taxon>
        <taxon>Strongyloididae</taxon>
        <taxon>Strongyloides</taxon>
    </lineage>
</organism>
<evidence type="ECO:0000256" key="14">
    <source>
        <dbReference type="ARBA" id="ARBA00023052"/>
    </source>
</evidence>
<evidence type="ECO:0000256" key="10">
    <source>
        <dbReference type="ARBA" id="ARBA00022679"/>
    </source>
</evidence>
<comment type="cofactor">
    <cofactor evidence="4">
        <name>Mg(2+)</name>
        <dbReference type="ChEBI" id="CHEBI:18420"/>
    </cofactor>
</comment>
<feature type="domain" description="Transketolase-like pyrimidine-binding" evidence="16">
    <location>
        <begin position="310"/>
        <end position="474"/>
    </location>
</feature>
<dbReference type="NCBIfam" id="NF004559">
    <property type="entry name" value="PRK05899.2-5"/>
    <property type="match status" value="1"/>
</dbReference>
<evidence type="ECO:0000256" key="8">
    <source>
        <dbReference type="ARBA" id="ARBA00011738"/>
    </source>
</evidence>
<evidence type="ECO:0000259" key="16">
    <source>
        <dbReference type="SMART" id="SM00861"/>
    </source>
</evidence>
<dbReference type="Pfam" id="PF00456">
    <property type="entry name" value="Transketolase_N"/>
    <property type="match status" value="1"/>
</dbReference>
<keyword evidence="13" id="KW-0460">Magnesium</keyword>
<keyword evidence="15" id="KW-0496">Mitochondrion</keyword>
<evidence type="ECO:0000256" key="7">
    <source>
        <dbReference type="ARBA" id="ARBA00007131"/>
    </source>
</evidence>
<dbReference type="GO" id="GO:0046872">
    <property type="term" value="F:metal ion binding"/>
    <property type="evidence" value="ECO:0007669"/>
    <property type="project" value="UniProtKB-KW"/>
</dbReference>
<sequence length="615" mass="65637">MTVNIGALKDVANRLRIASIEMTSVAKSGHPTSSTSAAEIVATLFFNEMKYEVASPKAPYSDRFVLSKGHACPILYAAWEEAGLLSHEQILSLRKIDSDIEGHPTPRLNFIDVATGSLGQGLSIACGMAWVGKYKDKASYRVYALLGDGETAEGSVWEAAAFASTYKLDNLVTIVDVNRLGQSQETQLGHDVETYAARFKAFGHNAIVVNGSNVEELLHAYATARNTKNKPTAIIAKTFKGAGIEGVENLDNWHGKPVPMEKIEAIKAKLTSTQKGTVPICPPIKDTPEFDLNLGNIKIATPAYKLGDKVATRAAYGTALAKLGDVSPHIVGLDGDTKNSTFSDKLLAKYPERFIECFIAEQNLVGVGIGVGCRGRAIPFCSTFAAFFTRAADQLRMGAISSANLKCAGSHAGISIGEDGPSQMALEDLALFRSVANSVVLYPTDAVSTERAAELAANIHGIVFIRTGRPALPVIYNNDEPFAIGKAKVFRKSDKDSVVLIGAGVTLYECIKAADELASSGIHACIIDIFSVKPIDQQTLITEAKRCGGKVITVEDHYQSGGLGEAVSSALADTENVRVRSIFVKDIPRSGSPDGLLELFGISASHIVKAVKNFN</sequence>
<dbReference type="CDD" id="cd02012">
    <property type="entry name" value="TPP_TK"/>
    <property type="match status" value="1"/>
</dbReference>
<dbReference type="CDD" id="cd07033">
    <property type="entry name" value="TPP_PYR_DXS_TK_like"/>
    <property type="match status" value="1"/>
</dbReference>
<dbReference type="InterPro" id="IPR005474">
    <property type="entry name" value="Transketolase_N"/>
</dbReference>
<comment type="cofactor">
    <cofactor evidence="3">
        <name>Co(2+)</name>
        <dbReference type="ChEBI" id="CHEBI:48828"/>
    </cofactor>
</comment>
<name>A0A0K0E7T0_STRER</name>
<dbReference type="WBParaSite" id="TCONS_00001286.p1">
    <property type="protein sequence ID" value="TCONS_00001286.p1"/>
    <property type="gene ID" value="XLOC_001191"/>
</dbReference>
<comment type="cofactor">
    <cofactor evidence="1">
        <name>Ca(2+)</name>
        <dbReference type="ChEBI" id="CHEBI:29108"/>
    </cofactor>
</comment>
<dbReference type="PROSITE" id="PS00802">
    <property type="entry name" value="TRANSKETOLASE_2"/>
    <property type="match status" value="1"/>
</dbReference>
<evidence type="ECO:0000256" key="2">
    <source>
        <dbReference type="ARBA" id="ARBA00001936"/>
    </source>
</evidence>
<comment type="subcellular location">
    <subcellularLocation>
        <location evidence="6">Mitochondrion</location>
    </subcellularLocation>
</comment>
<keyword evidence="12" id="KW-0106">Calcium</keyword>
<proteinExistence type="inferred from homology"/>
<dbReference type="STRING" id="6248.A0A0K0E7T0"/>
<evidence type="ECO:0000256" key="1">
    <source>
        <dbReference type="ARBA" id="ARBA00001913"/>
    </source>
</evidence>
<dbReference type="SMART" id="SM00861">
    <property type="entry name" value="Transket_pyr"/>
    <property type="match status" value="1"/>
</dbReference>
<dbReference type="GO" id="GO:0005739">
    <property type="term" value="C:mitochondrion"/>
    <property type="evidence" value="ECO:0007669"/>
    <property type="project" value="UniProtKB-SubCell"/>
</dbReference>
<dbReference type="SUPFAM" id="SSF52922">
    <property type="entry name" value="TK C-terminal domain-like"/>
    <property type="match status" value="1"/>
</dbReference>
<keyword evidence="10" id="KW-0808">Transferase</keyword>
<evidence type="ECO:0000256" key="4">
    <source>
        <dbReference type="ARBA" id="ARBA00001946"/>
    </source>
</evidence>
<reference evidence="18" key="1">
    <citation type="submission" date="2015-08" db="UniProtKB">
        <authorList>
            <consortium name="WormBaseParasite"/>
        </authorList>
    </citation>
    <scope>IDENTIFICATION</scope>
</reference>
<dbReference type="Pfam" id="PF02779">
    <property type="entry name" value="Transket_pyr"/>
    <property type="match status" value="1"/>
</dbReference>
<dbReference type="InterPro" id="IPR009014">
    <property type="entry name" value="Transketo_C/PFOR_II"/>
</dbReference>
<dbReference type="AlphaFoldDB" id="A0A0K0E7T0"/>
<dbReference type="PANTHER" id="PTHR43195:SF1">
    <property type="entry name" value="FI06132P-RELATED"/>
    <property type="match status" value="1"/>
</dbReference>
<evidence type="ECO:0000313" key="17">
    <source>
        <dbReference type="Proteomes" id="UP000035681"/>
    </source>
</evidence>
<comment type="cofactor">
    <cofactor evidence="2">
        <name>Mn(2+)</name>
        <dbReference type="ChEBI" id="CHEBI:29035"/>
    </cofactor>
</comment>
<evidence type="ECO:0000256" key="6">
    <source>
        <dbReference type="ARBA" id="ARBA00004173"/>
    </source>
</evidence>
<protein>
    <recommendedName>
        <fullName evidence="9">transketolase</fullName>
        <ecNumber evidence="9">2.2.1.1</ecNumber>
    </recommendedName>
</protein>
<dbReference type="Gene3D" id="3.40.50.920">
    <property type="match status" value="1"/>
</dbReference>
<dbReference type="InterPro" id="IPR020826">
    <property type="entry name" value="Transketolase_BS"/>
</dbReference>
<keyword evidence="14" id="KW-0786">Thiamine pyrophosphate</keyword>
<comment type="subunit">
    <text evidence="8">Homodimer.</text>
</comment>
<evidence type="ECO:0000256" key="11">
    <source>
        <dbReference type="ARBA" id="ARBA00022723"/>
    </source>
</evidence>
<evidence type="ECO:0000256" key="3">
    <source>
        <dbReference type="ARBA" id="ARBA00001941"/>
    </source>
</evidence>